<organism evidence="2 3">
    <name type="scientific">Actinomadura craniellae</name>
    <dbReference type="NCBI Taxonomy" id="2231787"/>
    <lineage>
        <taxon>Bacteria</taxon>
        <taxon>Bacillati</taxon>
        <taxon>Actinomycetota</taxon>
        <taxon>Actinomycetes</taxon>
        <taxon>Streptosporangiales</taxon>
        <taxon>Thermomonosporaceae</taxon>
        <taxon>Actinomadura</taxon>
    </lineage>
</organism>
<reference evidence="2 3" key="1">
    <citation type="submission" date="2018-06" db="EMBL/GenBank/DDBJ databases">
        <title>Actinomadura craniellae sp. nov. isolated from marine sponge Craniella sp.</title>
        <authorList>
            <person name="Li L."/>
            <person name="Xu Q.H."/>
            <person name="Lin H.W."/>
            <person name="Lu Y.H."/>
        </authorList>
    </citation>
    <scope>NUCLEOTIDE SEQUENCE [LARGE SCALE GENOMIC DNA]</scope>
    <source>
        <strain evidence="2 3">LHW63021</strain>
    </source>
</reference>
<sequence>MAEIAWRVPGRHAALKGAAALALAVLAALSLGDPRGVLLAGAGAVAAGVLALRDVLAPVRLAADGTGVTVVRGFAGRRHVPWADVVAVRVDERRHHGVRSRLLEIDVGDDVHLFSGHDLGADPEDARRALAALRTGHAPSPG</sequence>
<evidence type="ECO:0000313" key="3">
    <source>
        <dbReference type="Proteomes" id="UP000251891"/>
    </source>
</evidence>
<dbReference type="RefSeq" id="WP_111862755.1">
    <property type="nucleotide sequence ID" value="NZ_QLYX01000001.1"/>
</dbReference>
<accession>A0A365HET3</accession>
<dbReference type="Proteomes" id="UP000251891">
    <property type="component" value="Unassembled WGS sequence"/>
</dbReference>
<feature type="domain" description="Low molecular weight protein antigen 6 PH" evidence="1">
    <location>
        <begin position="59"/>
        <end position="134"/>
    </location>
</feature>
<dbReference type="InterPro" id="IPR019692">
    <property type="entry name" value="CFP-6_PH"/>
</dbReference>
<evidence type="ECO:0000313" key="2">
    <source>
        <dbReference type="EMBL" id="RAY16703.1"/>
    </source>
</evidence>
<dbReference type="OrthoDB" id="3213712at2"/>
<dbReference type="EMBL" id="QLYX01000001">
    <property type="protein sequence ID" value="RAY16703.1"/>
    <property type="molecule type" value="Genomic_DNA"/>
</dbReference>
<proteinExistence type="predicted"/>
<protein>
    <submittedName>
        <fullName evidence="2">PH domain-containing protein</fullName>
    </submittedName>
</protein>
<comment type="caution">
    <text evidence="2">The sequence shown here is derived from an EMBL/GenBank/DDBJ whole genome shotgun (WGS) entry which is preliminary data.</text>
</comment>
<dbReference type="AlphaFoldDB" id="A0A365HET3"/>
<name>A0A365HET3_9ACTN</name>
<gene>
    <name evidence="2" type="ORF">DPM19_00510</name>
</gene>
<evidence type="ECO:0000259" key="1">
    <source>
        <dbReference type="Pfam" id="PF10756"/>
    </source>
</evidence>
<dbReference type="Pfam" id="PF10756">
    <property type="entry name" value="bPH_6"/>
    <property type="match status" value="1"/>
</dbReference>
<keyword evidence="3" id="KW-1185">Reference proteome</keyword>